<keyword evidence="1" id="KW-0732">Signal</keyword>
<accession>A0A553ZES5</accession>
<reference evidence="3 4" key="1">
    <citation type="submission" date="2019-07" db="EMBL/GenBank/DDBJ databases">
        <title>Draft genome for Streptomyces benahoarensis MZ03-48.</title>
        <authorList>
            <person name="Gonzalez-Pimentel J.L."/>
        </authorList>
    </citation>
    <scope>NUCLEOTIDE SEQUENCE [LARGE SCALE GENOMIC DNA]</scope>
    <source>
        <strain evidence="3 4">MZ03-48</strain>
    </source>
</reference>
<sequence>MKLPVRRSVGIAAASVAALVAAAAPATAVSPSNAVASIHRTSCTERAFLTIHNNNGHDMLCYADAGSTAVAIYGVNWVESGNNVVTLQYQKDLNNPKLDSVTLQKRQAWNPGHVHKIISIRIH</sequence>
<keyword evidence="4" id="KW-1185">Reference proteome</keyword>
<evidence type="ECO:0000313" key="3">
    <source>
        <dbReference type="EMBL" id="TSB39926.1"/>
    </source>
</evidence>
<proteinExistence type="predicted"/>
<evidence type="ECO:0000259" key="2">
    <source>
        <dbReference type="Pfam" id="PF09076"/>
    </source>
</evidence>
<gene>
    <name evidence="3" type="ORF">FNZ23_14605</name>
</gene>
<name>A0A553ZES5_9ACTN</name>
<dbReference type="SUPFAM" id="SSF49695">
    <property type="entry name" value="gamma-Crystallin-like"/>
    <property type="match status" value="1"/>
</dbReference>
<evidence type="ECO:0000256" key="1">
    <source>
        <dbReference type="SAM" id="SignalP"/>
    </source>
</evidence>
<dbReference type="EMBL" id="VKLS01000155">
    <property type="protein sequence ID" value="TSB39926.1"/>
    <property type="molecule type" value="Genomic_DNA"/>
</dbReference>
<comment type="caution">
    <text evidence="3">The sequence shown here is derived from an EMBL/GenBank/DDBJ whole genome shotgun (WGS) entry which is preliminary data.</text>
</comment>
<dbReference type="InterPro" id="IPR015161">
    <property type="entry name" value="Sklp_toxin_b/g_crystallin"/>
</dbReference>
<evidence type="ECO:0000313" key="4">
    <source>
        <dbReference type="Proteomes" id="UP000320888"/>
    </source>
</evidence>
<dbReference type="Proteomes" id="UP000320888">
    <property type="component" value="Unassembled WGS sequence"/>
</dbReference>
<feature type="chain" id="PRO_5039648975" description="Streptomyces killer toxin-like beta/gamma crystallin domain-containing protein" evidence="1">
    <location>
        <begin position="29"/>
        <end position="123"/>
    </location>
</feature>
<organism evidence="3 4">
    <name type="scientific">Streptomyces benahoarensis</name>
    <dbReference type="NCBI Taxonomy" id="2595054"/>
    <lineage>
        <taxon>Bacteria</taxon>
        <taxon>Bacillati</taxon>
        <taxon>Actinomycetota</taxon>
        <taxon>Actinomycetes</taxon>
        <taxon>Kitasatosporales</taxon>
        <taxon>Streptomycetaceae</taxon>
        <taxon>Streptomyces</taxon>
    </lineage>
</organism>
<feature type="domain" description="Streptomyces killer toxin-like beta/gamma crystallin" evidence="2">
    <location>
        <begin position="51"/>
        <end position="111"/>
    </location>
</feature>
<dbReference type="InterPro" id="IPR011024">
    <property type="entry name" value="G_crystallin-like"/>
</dbReference>
<protein>
    <recommendedName>
        <fullName evidence="2">Streptomyces killer toxin-like beta/gamma crystallin domain-containing protein</fullName>
    </recommendedName>
</protein>
<dbReference type="Pfam" id="PF09076">
    <property type="entry name" value="Crystall_2"/>
    <property type="match status" value="1"/>
</dbReference>
<dbReference type="Gene3D" id="2.60.20.30">
    <property type="match status" value="1"/>
</dbReference>
<dbReference type="InterPro" id="IPR015791">
    <property type="entry name" value="Antimic/Inh_G_crystallin-like"/>
</dbReference>
<feature type="signal peptide" evidence="1">
    <location>
        <begin position="1"/>
        <end position="28"/>
    </location>
</feature>
<dbReference type="OrthoDB" id="4244810at2"/>
<dbReference type="RefSeq" id="WP_143942735.1">
    <property type="nucleotide sequence ID" value="NZ_VKLS01000155.1"/>
</dbReference>
<dbReference type="AlphaFoldDB" id="A0A553ZES5"/>